<keyword evidence="1" id="KW-0812">Transmembrane</keyword>
<feature type="transmembrane region" description="Helical" evidence="1">
    <location>
        <begin position="181"/>
        <end position="206"/>
    </location>
</feature>
<organism evidence="2 3">
    <name type="scientific">Pilibacter termitis</name>
    <dbReference type="NCBI Taxonomy" id="263852"/>
    <lineage>
        <taxon>Bacteria</taxon>
        <taxon>Bacillati</taxon>
        <taxon>Bacillota</taxon>
        <taxon>Bacilli</taxon>
        <taxon>Lactobacillales</taxon>
        <taxon>Enterococcaceae</taxon>
        <taxon>Pilibacter</taxon>
    </lineage>
</organism>
<feature type="transmembrane region" description="Helical" evidence="1">
    <location>
        <begin position="106"/>
        <end position="127"/>
    </location>
</feature>
<dbReference type="Proteomes" id="UP000190328">
    <property type="component" value="Unassembled WGS sequence"/>
</dbReference>
<dbReference type="STRING" id="263852.SAMN02745116_00753"/>
<dbReference type="RefSeq" id="WP_078806706.1">
    <property type="nucleotide sequence ID" value="NZ_FUXI01000006.1"/>
</dbReference>
<name>A0A1T4LPM6_9ENTE</name>
<reference evidence="2 3" key="1">
    <citation type="submission" date="2017-02" db="EMBL/GenBank/DDBJ databases">
        <authorList>
            <person name="Peterson S.W."/>
        </authorList>
    </citation>
    <scope>NUCLEOTIDE SEQUENCE [LARGE SCALE GENOMIC DNA]</scope>
    <source>
        <strain evidence="2 3">ATCC BAA-1030</strain>
    </source>
</reference>
<protein>
    <submittedName>
        <fullName evidence="2">Uncharacterized protein</fullName>
    </submittedName>
</protein>
<evidence type="ECO:0000313" key="2">
    <source>
        <dbReference type="EMBL" id="SJZ56623.1"/>
    </source>
</evidence>
<feature type="transmembrane region" description="Helical" evidence="1">
    <location>
        <begin position="243"/>
        <end position="263"/>
    </location>
</feature>
<keyword evidence="1" id="KW-1133">Transmembrane helix</keyword>
<gene>
    <name evidence="2" type="ORF">SAMN02745116_00753</name>
</gene>
<keyword evidence="1" id="KW-0472">Membrane</keyword>
<feature type="transmembrane region" description="Helical" evidence="1">
    <location>
        <begin position="436"/>
        <end position="457"/>
    </location>
</feature>
<proteinExistence type="predicted"/>
<feature type="transmembrane region" description="Helical" evidence="1">
    <location>
        <begin position="218"/>
        <end position="237"/>
    </location>
</feature>
<accession>A0A1T4LPM6</accession>
<feature type="transmembrane region" description="Helical" evidence="1">
    <location>
        <begin position="503"/>
        <end position="520"/>
    </location>
</feature>
<evidence type="ECO:0000256" key="1">
    <source>
        <dbReference type="SAM" id="Phobius"/>
    </source>
</evidence>
<feature type="transmembrane region" description="Helical" evidence="1">
    <location>
        <begin position="383"/>
        <end position="406"/>
    </location>
</feature>
<evidence type="ECO:0000313" key="3">
    <source>
        <dbReference type="Proteomes" id="UP000190328"/>
    </source>
</evidence>
<feature type="transmembrane region" description="Helical" evidence="1">
    <location>
        <begin position="72"/>
        <end position="91"/>
    </location>
</feature>
<sequence length="562" mass="65097">MKGYLNFFLKVTQIQATTFLNGLWFWLRRVPLIGKSISPKFYAAYDLKTGLTVILKWLKLPVIVFNKSLQVLVTWGVSAIVYNVVTIVRNMDKETNDSFQFAAPEIFHWTITIFFLFCLFWQMDFIVASNGKMFKNIDFAKRYRLSYQETLVKFYRMDLVTSSLAYVLPFLILGLGYRHVFVAIVVPIVLRLLLLNLSMILVAQHFWIKVIDFLHGKFMRWIFTGALTMLYFAITVYCTVVVSMQWTGVLTWISLVLAILTSFKATKLGFTNEFIERIFIKKAYTEEVFAKLGNQNMGFTAAEKSSQKIEATNEQEIFERYSGGQLLNHLLFKRYSKIFKKKLFYRLAALVALFLVVIVGYLYLKFTHATGAVTVSEKDVYVFLPSLFVVLYLTSLSKEIVSIYYLRCDKAMLNYPFYRTKQAILQSFADRLKQSFILNTPIVLGLLINIFTIIFLFGKQISMGGLALILFYGVAVNLLFSFHELFLYYILQPFDKEGLSKNPIFSFINGAFYLFCIQNYNFQTLFSNKVLYVAVVSIVIVLYVIVGFITVQKKAPQTFRLK</sequence>
<dbReference type="EMBL" id="FUXI01000006">
    <property type="protein sequence ID" value="SJZ56623.1"/>
    <property type="molecule type" value="Genomic_DNA"/>
</dbReference>
<feature type="transmembrane region" description="Helical" evidence="1">
    <location>
        <begin position="469"/>
        <end position="491"/>
    </location>
</feature>
<feature type="transmembrane region" description="Helical" evidence="1">
    <location>
        <begin position="343"/>
        <end position="363"/>
    </location>
</feature>
<dbReference type="AlphaFoldDB" id="A0A1T4LPM6"/>
<feature type="transmembrane region" description="Helical" evidence="1">
    <location>
        <begin position="532"/>
        <end position="551"/>
    </location>
</feature>
<keyword evidence="3" id="KW-1185">Reference proteome</keyword>
<dbReference type="OrthoDB" id="1710898at2"/>
<feature type="transmembrane region" description="Helical" evidence="1">
    <location>
        <begin position="154"/>
        <end position="175"/>
    </location>
</feature>